<proteinExistence type="predicted"/>
<evidence type="ECO:0000259" key="4">
    <source>
        <dbReference type="PROSITE" id="PS50902"/>
    </source>
</evidence>
<dbReference type="PROSITE" id="PS50902">
    <property type="entry name" value="FLAVODOXIN_LIKE"/>
    <property type="match status" value="1"/>
</dbReference>
<protein>
    <submittedName>
        <fullName evidence="5">Flavodoxin family protein</fullName>
    </submittedName>
</protein>
<dbReference type="AlphaFoldDB" id="A0A944QTW3"/>
<dbReference type="EMBL" id="JAHHGM010000003">
    <property type="protein sequence ID" value="MBT2988324.1"/>
    <property type="molecule type" value="Genomic_DNA"/>
</dbReference>
<dbReference type="Pfam" id="PF03358">
    <property type="entry name" value="FMN_red"/>
    <property type="match status" value="1"/>
</dbReference>
<dbReference type="Proteomes" id="UP000770889">
    <property type="component" value="Unassembled WGS sequence"/>
</dbReference>
<comment type="cofactor">
    <cofactor evidence="1">
        <name>FMN</name>
        <dbReference type="ChEBI" id="CHEBI:58210"/>
    </cofactor>
</comment>
<dbReference type="InterPro" id="IPR005025">
    <property type="entry name" value="FMN_Rdtase-like_dom"/>
</dbReference>
<keyword evidence="2" id="KW-0285">Flavoprotein</keyword>
<reference evidence="5 6" key="1">
    <citation type="submission" date="2021-05" db="EMBL/GenBank/DDBJ databases">
        <title>Genetic and Functional Diversity in Clade A Lucinid endosymbionts from the Bahamas.</title>
        <authorList>
            <person name="Giani N.M."/>
            <person name="Engel A.S."/>
            <person name="Campbell B.J."/>
        </authorList>
    </citation>
    <scope>NUCLEOTIDE SEQUENCE [LARGE SCALE GENOMIC DNA]</scope>
    <source>
        <strain evidence="5">LUC16012Gg_MoonRockCtena</strain>
    </source>
</reference>
<organism evidence="5 6">
    <name type="scientific">Candidatus Thiodiazotropha taylori</name>
    <dbReference type="NCBI Taxonomy" id="2792791"/>
    <lineage>
        <taxon>Bacteria</taxon>
        <taxon>Pseudomonadati</taxon>
        <taxon>Pseudomonadota</taxon>
        <taxon>Gammaproteobacteria</taxon>
        <taxon>Chromatiales</taxon>
        <taxon>Sedimenticolaceae</taxon>
        <taxon>Candidatus Thiodiazotropha</taxon>
    </lineage>
</organism>
<dbReference type="PROSITE" id="PS00201">
    <property type="entry name" value="FLAVODOXIN"/>
    <property type="match status" value="1"/>
</dbReference>
<dbReference type="GO" id="GO:0003955">
    <property type="term" value="F:NAD(P)H dehydrogenase (quinone) activity"/>
    <property type="evidence" value="ECO:0007669"/>
    <property type="project" value="TreeGrafter"/>
</dbReference>
<evidence type="ECO:0000313" key="6">
    <source>
        <dbReference type="Proteomes" id="UP000770889"/>
    </source>
</evidence>
<dbReference type="PANTHER" id="PTHR30546">
    <property type="entry name" value="FLAVODOXIN-RELATED PROTEIN WRBA-RELATED"/>
    <property type="match status" value="1"/>
</dbReference>
<accession>A0A944QTW3</accession>
<name>A0A944QTW3_9GAMM</name>
<dbReference type="GO" id="GO:0010181">
    <property type="term" value="F:FMN binding"/>
    <property type="evidence" value="ECO:0007669"/>
    <property type="project" value="InterPro"/>
</dbReference>
<dbReference type="InterPro" id="IPR029039">
    <property type="entry name" value="Flavoprotein-like_sf"/>
</dbReference>
<dbReference type="GO" id="GO:0016020">
    <property type="term" value="C:membrane"/>
    <property type="evidence" value="ECO:0007669"/>
    <property type="project" value="TreeGrafter"/>
</dbReference>
<dbReference type="InterPro" id="IPR001226">
    <property type="entry name" value="Flavodoxin_CS"/>
</dbReference>
<dbReference type="PANTHER" id="PTHR30546:SF23">
    <property type="entry name" value="FLAVOPROTEIN-LIKE PROTEIN YCP4-RELATED"/>
    <property type="match status" value="1"/>
</dbReference>
<evidence type="ECO:0000256" key="3">
    <source>
        <dbReference type="ARBA" id="ARBA00022643"/>
    </source>
</evidence>
<evidence type="ECO:0000256" key="2">
    <source>
        <dbReference type="ARBA" id="ARBA00022630"/>
    </source>
</evidence>
<evidence type="ECO:0000313" key="5">
    <source>
        <dbReference type="EMBL" id="MBT2988324.1"/>
    </source>
</evidence>
<comment type="caution">
    <text evidence="5">The sequence shown here is derived from an EMBL/GenBank/DDBJ whole genome shotgun (WGS) entry which is preliminary data.</text>
</comment>
<sequence>MTKVAIVYHSGFGHTKLQAEAVHKGAASVDGVEAVLLTAEEAGADLDSLDDADGIIFGTPTYMGSMSAEMKKFLETAAAKWFTQSWKDKVAGAFTNSSSYSGDKLNTLVGLVINAMQHGMIYVSLGMQPAASDPDSMNRIEGPGPEVLNRIGSYMGPMAASFQVNPGDAPSTGDIATAEAYGARVATITQQLVRGREAE</sequence>
<feature type="domain" description="Flavodoxin-like" evidence="4">
    <location>
        <begin position="4"/>
        <end position="148"/>
    </location>
</feature>
<dbReference type="GO" id="GO:0009055">
    <property type="term" value="F:electron transfer activity"/>
    <property type="evidence" value="ECO:0007669"/>
    <property type="project" value="InterPro"/>
</dbReference>
<dbReference type="Gene3D" id="3.40.50.360">
    <property type="match status" value="1"/>
</dbReference>
<gene>
    <name evidence="5" type="ORF">KME65_05120</name>
</gene>
<dbReference type="SUPFAM" id="SSF52218">
    <property type="entry name" value="Flavoproteins"/>
    <property type="match status" value="1"/>
</dbReference>
<dbReference type="InterPro" id="IPR008254">
    <property type="entry name" value="Flavodoxin/NO_synth"/>
</dbReference>
<keyword evidence="3" id="KW-0288">FMN</keyword>
<evidence type="ECO:0000256" key="1">
    <source>
        <dbReference type="ARBA" id="ARBA00001917"/>
    </source>
</evidence>